<evidence type="ECO:0000313" key="3">
    <source>
        <dbReference type="EnsemblMetazoa" id="ASIC013346-PA"/>
    </source>
</evidence>
<feature type="compositionally biased region" description="Basic and acidic residues" evidence="1">
    <location>
        <begin position="49"/>
        <end position="58"/>
    </location>
</feature>
<keyword evidence="4" id="KW-1185">Reference proteome</keyword>
<accession>A0A084W596</accession>
<reference evidence="3" key="2">
    <citation type="submission" date="2020-05" db="UniProtKB">
        <authorList>
            <consortium name="EnsemblMetazoa"/>
        </authorList>
    </citation>
    <scope>IDENTIFICATION</scope>
</reference>
<name>A0A084W596_ANOSI</name>
<dbReference type="VEuPathDB" id="VectorBase:ASIC013346"/>
<organism evidence="2">
    <name type="scientific">Anopheles sinensis</name>
    <name type="common">Mosquito</name>
    <dbReference type="NCBI Taxonomy" id="74873"/>
    <lineage>
        <taxon>Eukaryota</taxon>
        <taxon>Metazoa</taxon>
        <taxon>Ecdysozoa</taxon>
        <taxon>Arthropoda</taxon>
        <taxon>Hexapoda</taxon>
        <taxon>Insecta</taxon>
        <taxon>Pterygota</taxon>
        <taxon>Neoptera</taxon>
        <taxon>Endopterygota</taxon>
        <taxon>Diptera</taxon>
        <taxon>Nematocera</taxon>
        <taxon>Culicoidea</taxon>
        <taxon>Culicidae</taxon>
        <taxon>Anophelinae</taxon>
        <taxon>Anopheles</taxon>
    </lineage>
</organism>
<reference evidence="2 4" key="1">
    <citation type="journal article" date="2014" name="BMC Genomics">
        <title>Genome sequence of Anopheles sinensis provides insight into genetics basis of mosquito competence for malaria parasites.</title>
        <authorList>
            <person name="Zhou D."/>
            <person name="Zhang D."/>
            <person name="Ding G."/>
            <person name="Shi L."/>
            <person name="Hou Q."/>
            <person name="Ye Y."/>
            <person name="Xu Y."/>
            <person name="Zhou H."/>
            <person name="Xiong C."/>
            <person name="Li S."/>
            <person name="Yu J."/>
            <person name="Hong S."/>
            <person name="Yu X."/>
            <person name="Zou P."/>
            <person name="Chen C."/>
            <person name="Chang X."/>
            <person name="Wang W."/>
            <person name="Lv Y."/>
            <person name="Sun Y."/>
            <person name="Ma L."/>
            <person name="Shen B."/>
            <person name="Zhu C."/>
        </authorList>
    </citation>
    <scope>NUCLEOTIDE SEQUENCE [LARGE SCALE GENOMIC DNA]</scope>
</reference>
<evidence type="ECO:0000313" key="2">
    <source>
        <dbReference type="EMBL" id="KFB45390.1"/>
    </source>
</evidence>
<proteinExistence type="predicted"/>
<dbReference type="AlphaFoldDB" id="A0A084W596"/>
<protein>
    <submittedName>
        <fullName evidence="2 3">Keratin, type II cytoskeletal 1b</fullName>
    </submittedName>
</protein>
<evidence type="ECO:0000313" key="4">
    <source>
        <dbReference type="Proteomes" id="UP000030765"/>
    </source>
</evidence>
<dbReference type="EnsemblMetazoa" id="ASIC013346-RA">
    <property type="protein sequence ID" value="ASIC013346-PA"/>
    <property type="gene ID" value="ASIC013346"/>
</dbReference>
<gene>
    <name evidence="2" type="ORF">ZHAS_00013346</name>
</gene>
<feature type="region of interest" description="Disordered" evidence="1">
    <location>
        <begin position="39"/>
        <end position="58"/>
    </location>
</feature>
<dbReference type="EMBL" id="KE525303">
    <property type="protein sequence ID" value="KFB45390.1"/>
    <property type="molecule type" value="Genomic_DNA"/>
</dbReference>
<sequence length="58" mass="5828">MASSWQTGRNSGGVHFGGPFAIAGVAPFGSAPFRGIDFPPHLSGSSGARSRERGLGLG</sequence>
<dbReference type="Proteomes" id="UP000030765">
    <property type="component" value="Unassembled WGS sequence"/>
</dbReference>
<evidence type="ECO:0000256" key="1">
    <source>
        <dbReference type="SAM" id="MobiDB-lite"/>
    </source>
</evidence>
<dbReference type="EMBL" id="ATLV01020545">
    <property type="status" value="NOT_ANNOTATED_CDS"/>
    <property type="molecule type" value="Genomic_DNA"/>
</dbReference>